<accession>A0A212JI26</accession>
<evidence type="ECO:0008006" key="2">
    <source>
        <dbReference type="Google" id="ProtNLM"/>
    </source>
</evidence>
<name>A0A212JI26_9BACT</name>
<proteinExistence type="predicted"/>
<reference evidence="1" key="1">
    <citation type="submission" date="2016-04" db="EMBL/GenBank/DDBJ databases">
        <authorList>
            <person name="Evans L.H."/>
            <person name="Alamgir A."/>
            <person name="Owens N."/>
            <person name="Weber N.D."/>
            <person name="Virtaneva K."/>
            <person name="Barbian K."/>
            <person name="Babar A."/>
            <person name="Rosenke K."/>
        </authorList>
    </citation>
    <scope>NUCLEOTIDE SEQUENCE</scope>
    <source>
        <strain evidence="1">86-2</strain>
    </source>
</reference>
<gene>
    <name evidence="1" type="ORF">KL86DYS2_11574</name>
</gene>
<dbReference type="EMBL" id="FLUL01000001">
    <property type="protein sequence ID" value="SBV99088.1"/>
    <property type="molecule type" value="Genomic_DNA"/>
</dbReference>
<protein>
    <recommendedName>
        <fullName evidence="2">Transposase</fullName>
    </recommendedName>
</protein>
<sequence length="47" mass="5820">MILKRYISRENKPTGLTGFDSEMKWFVSMQCVVGWHYNLRRHKFNWQ</sequence>
<organism evidence="1">
    <name type="scientific">uncultured Dysgonomonas sp</name>
    <dbReference type="NCBI Taxonomy" id="206096"/>
    <lineage>
        <taxon>Bacteria</taxon>
        <taxon>Pseudomonadati</taxon>
        <taxon>Bacteroidota</taxon>
        <taxon>Bacteroidia</taxon>
        <taxon>Bacteroidales</taxon>
        <taxon>Dysgonomonadaceae</taxon>
        <taxon>Dysgonomonas</taxon>
        <taxon>environmental samples</taxon>
    </lineage>
</organism>
<evidence type="ECO:0000313" key="1">
    <source>
        <dbReference type="EMBL" id="SBV99088.1"/>
    </source>
</evidence>
<dbReference type="AlphaFoldDB" id="A0A212JI26"/>